<accession>A0A015TUZ2</accession>
<evidence type="ECO:0000259" key="8">
    <source>
        <dbReference type="PROSITE" id="PS51880"/>
    </source>
</evidence>
<dbReference type="HAMAP" id="MF_00944">
    <property type="entry name" value="YchF_OLA1_ATPase"/>
    <property type="match status" value="1"/>
</dbReference>
<dbReference type="Pfam" id="PF01926">
    <property type="entry name" value="MMR_HSR1"/>
    <property type="match status" value="1"/>
</dbReference>
<dbReference type="EMBL" id="JGDB01000290">
    <property type="protein sequence ID" value="EXY88245.1"/>
    <property type="molecule type" value="Genomic_DNA"/>
</dbReference>
<comment type="function">
    <text evidence="6">ATPase that binds to both the 70S ribosome and the 50S ribosomal subunit in a nucleotide-independent manner.</text>
</comment>
<dbReference type="EMBL" id="JGDB01000001">
    <property type="protein sequence ID" value="EXY93166.1"/>
    <property type="molecule type" value="Genomic_DNA"/>
</dbReference>
<dbReference type="PROSITE" id="PS51880">
    <property type="entry name" value="TGS"/>
    <property type="match status" value="1"/>
</dbReference>
<comment type="caution">
    <text evidence="9">The sequence shown here is derived from an EMBL/GenBank/DDBJ whole genome shotgun (WGS) entry which is preliminary data.</text>
</comment>
<name>A0A015TUZ2_BACFG</name>
<dbReference type="GO" id="GO:0016887">
    <property type="term" value="F:ATP hydrolysis activity"/>
    <property type="evidence" value="ECO:0007669"/>
    <property type="project" value="UniProtKB-UniRule"/>
</dbReference>
<evidence type="ECO:0000313" key="9">
    <source>
        <dbReference type="EMBL" id="EXY88204.1"/>
    </source>
</evidence>
<dbReference type="EMBL" id="JGDB01000291">
    <property type="protein sequence ID" value="EXY88204.1"/>
    <property type="molecule type" value="Genomic_DNA"/>
</dbReference>
<keyword evidence="2" id="KW-0479">Metal-binding</keyword>
<evidence type="ECO:0000256" key="3">
    <source>
        <dbReference type="ARBA" id="ARBA00022741"/>
    </source>
</evidence>
<dbReference type="CDD" id="cd01900">
    <property type="entry name" value="YchF"/>
    <property type="match status" value="1"/>
</dbReference>
<protein>
    <recommendedName>
        <fullName evidence="6">Ribosome-binding ATPase YchF</fullName>
    </recommendedName>
</protein>
<dbReference type="InterPro" id="IPR031167">
    <property type="entry name" value="G_OBG"/>
</dbReference>
<dbReference type="Gene3D" id="3.40.50.300">
    <property type="entry name" value="P-loop containing nucleotide triphosphate hydrolases"/>
    <property type="match status" value="1"/>
</dbReference>
<dbReference type="CDD" id="cd04867">
    <property type="entry name" value="TGS_YchF_OLA1"/>
    <property type="match status" value="1"/>
</dbReference>
<evidence type="ECO:0000313" key="11">
    <source>
        <dbReference type="EMBL" id="EXY93166.1"/>
    </source>
</evidence>
<dbReference type="InterPro" id="IPR012675">
    <property type="entry name" value="Beta-grasp_dom_sf"/>
</dbReference>
<dbReference type="GO" id="GO:0005524">
    <property type="term" value="F:ATP binding"/>
    <property type="evidence" value="ECO:0007669"/>
    <property type="project" value="UniProtKB-UniRule"/>
</dbReference>
<dbReference type="InterPro" id="IPR023192">
    <property type="entry name" value="TGS-like_dom_sf"/>
</dbReference>
<dbReference type="PROSITE" id="PS51710">
    <property type="entry name" value="G_OBG"/>
    <property type="match status" value="1"/>
</dbReference>
<dbReference type="Proteomes" id="UP000020773">
    <property type="component" value="Unassembled WGS sequence"/>
</dbReference>
<keyword evidence="4 6" id="KW-0067">ATP-binding</keyword>
<keyword evidence="5" id="KW-0460">Magnesium</keyword>
<dbReference type="GO" id="GO:0005525">
    <property type="term" value="F:GTP binding"/>
    <property type="evidence" value="ECO:0007669"/>
    <property type="project" value="InterPro"/>
</dbReference>
<evidence type="ECO:0000256" key="6">
    <source>
        <dbReference type="HAMAP-Rule" id="MF_00944"/>
    </source>
</evidence>
<comment type="similarity">
    <text evidence="6">Belongs to the TRAFAC class OBG-HflX-like GTPase superfamily. OBG GTPase family. YchF/OLA1 subfamily.</text>
</comment>
<reference evidence="9 12" key="1">
    <citation type="submission" date="2014-02" db="EMBL/GenBank/DDBJ databases">
        <authorList>
            <person name="Sears C."/>
            <person name="Carroll K."/>
            <person name="Sack B.R."/>
            <person name="Qadri F."/>
            <person name="Myers L.L."/>
            <person name="Chung G.-T."/>
            <person name="Escheverria P."/>
            <person name="Fraser C.M."/>
            <person name="Sadzewicz L."/>
            <person name="Shefchek K.A."/>
            <person name="Tallon L."/>
            <person name="Das S.P."/>
            <person name="Daugherty S."/>
            <person name="Mongodin E.F."/>
        </authorList>
    </citation>
    <scope>NUCLEOTIDE SEQUENCE [LARGE SCALE GENOMIC DNA]</scope>
    <source>
        <strain evidence="9">3998T</strain>
        <strain evidence="12">3998T(B)3</strain>
    </source>
</reference>
<dbReference type="Pfam" id="PF06071">
    <property type="entry name" value="YchF-GTPase_C"/>
    <property type="match status" value="1"/>
</dbReference>
<dbReference type="RefSeq" id="WP_005782865.1">
    <property type="nucleotide sequence ID" value="NZ_JGDB01000001.1"/>
</dbReference>
<dbReference type="GeneID" id="99669612"/>
<dbReference type="PANTHER" id="PTHR23305:SF18">
    <property type="entry name" value="OBG-TYPE G DOMAIN-CONTAINING PROTEIN"/>
    <property type="match status" value="1"/>
</dbReference>
<dbReference type="InterPro" id="IPR004095">
    <property type="entry name" value="TGS"/>
</dbReference>
<feature type="domain" description="TGS" evidence="8">
    <location>
        <begin position="282"/>
        <end position="365"/>
    </location>
</feature>
<dbReference type="Gene3D" id="3.10.20.30">
    <property type="match status" value="1"/>
</dbReference>
<dbReference type="InterPro" id="IPR041706">
    <property type="entry name" value="YchF_N"/>
</dbReference>
<dbReference type="FunFam" id="3.10.20.30:FF:000001">
    <property type="entry name" value="Ribosome-binding ATPase YchF"/>
    <property type="match status" value="1"/>
</dbReference>
<evidence type="ECO:0000256" key="5">
    <source>
        <dbReference type="ARBA" id="ARBA00022842"/>
    </source>
</evidence>
<dbReference type="Gene3D" id="1.10.150.300">
    <property type="entry name" value="TGS-like domain"/>
    <property type="match status" value="1"/>
</dbReference>
<feature type="binding site" evidence="6">
    <location>
        <begin position="12"/>
        <end position="17"/>
    </location>
    <ligand>
        <name>ATP</name>
        <dbReference type="ChEBI" id="CHEBI:30616"/>
    </ligand>
</feature>
<dbReference type="NCBIfam" id="TIGR00092">
    <property type="entry name" value="redox-regulated ATPase YchF"/>
    <property type="match status" value="1"/>
</dbReference>
<dbReference type="GO" id="GO:0043023">
    <property type="term" value="F:ribosomal large subunit binding"/>
    <property type="evidence" value="ECO:0007669"/>
    <property type="project" value="UniProtKB-UniRule"/>
</dbReference>
<organism evidence="9 12">
    <name type="scientific">Bacteroides fragilis str. 3998T(B)3</name>
    <dbReference type="NCBI Taxonomy" id="1339316"/>
    <lineage>
        <taxon>Bacteria</taxon>
        <taxon>Pseudomonadati</taxon>
        <taxon>Bacteroidota</taxon>
        <taxon>Bacteroidia</taxon>
        <taxon>Bacteroidales</taxon>
        <taxon>Bacteroidaceae</taxon>
        <taxon>Bacteroides</taxon>
    </lineage>
</organism>
<dbReference type="SUPFAM" id="SSF52540">
    <property type="entry name" value="P-loop containing nucleoside triphosphate hydrolases"/>
    <property type="match status" value="1"/>
</dbReference>
<evidence type="ECO:0000256" key="4">
    <source>
        <dbReference type="ARBA" id="ARBA00022840"/>
    </source>
</evidence>
<dbReference type="FunFam" id="1.10.150.300:FF:000001">
    <property type="entry name" value="Ribosome-binding ATPase YchF"/>
    <property type="match status" value="1"/>
</dbReference>
<keyword evidence="3 6" id="KW-0547">Nucleotide-binding</keyword>
<dbReference type="GO" id="GO:0046872">
    <property type="term" value="F:metal ion binding"/>
    <property type="evidence" value="ECO:0007669"/>
    <property type="project" value="UniProtKB-KW"/>
</dbReference>
<dbReference type="InterPro" id="IPR027417">
    <property type="entry name" value="P-loop_NTPase"/>
</dbReference>
<dbReference type="PANTHER" id="PTHR23305">
    <property type="entry name" value="OBG GTPASE FAMILY"/>
    <property type="match status" value="1"/>
</dbReference>
<gene>
    <name evidence="6" type="primary">ychF</name>
    <name evidence="11" type="ORF">M125_0062</name>
    <name evidence="10" type="ORF">M125_5143</name>
    <name evidence="9" type="ORF">M125_5210</name>
</gene>
<dbReference type="AlphaFoldDB" id="A0A015TUZ2"/>
<sequence>MALQCGIVGLPNVGKSTLFNCLSNAKAQAANFPFCTIEPNVGVITVPDERLNKLAELVHPNRIVPTTVEIVDIAGLVKGASKGEGLGNKFLANIRETDAIIHVLRCFDDDNVTHVDGSVNPVRDKEIIDYELQLKDLETIESRIQKVQKQAQTGGDKAAKQAYDVLVQFKDALEQGKSARTVTFETKDEQKIAKELFLLTSKPVMYVCNVDEASAVNGNKYVDMVREAVKDEDAEILVVAGKTEADIAELETYEDRQMFLAEIGLEESGVARLIKSAYKLLNLETYFTAGVQEVRAWTYEKGWKAPQCAGVIHTDFEKGFIRAEVIKYEDFLQYGSEAAVKEAGKLGVEGKEYVVQDGDIMHFRFNV</sequence>
<evidence type="ECO:0000256" key="1">
    <source>
        <dbReference type="ARBA" id="ARBA00001946"/>
    </source>
</evidence>
<comment type="cofactor">
    <cofactor evidence="1">
        <name>Mg(2+)</name>
        <dbReference type="ChEBI" id="CHEBI:18420"/>
    </cofactor>
</comment>
<evidence type="ECO:0000256" key="2">
    <source>
        <dbReference type="ARBA" id="ARBA00022723"/>
    </source>
</evidence>
<feature type="domain" description="OBG-type G" evidence="7">
    <location>
        <begin position="3"/>
        <end position="259"/>
    </location>
</feature>
<evidence type="ECO:0000259" key="7">
    <source>
        <dbReference type="PROSITE" id="PS51710"/>
    </source>
</evidence>
<dbReference type="PATRIC" id="fig|1339316.3.peg.4885"/>
<dbReference type="InterPro" id="IPR013029">
    <property type="entry name" value="YchF_C"/>
</dbReference>
<proteinExistence type="inferred from homology"/>
<evidence type="ECO:0000313" key="12">
    <source>
        <dbReference type="Proteomes" id="UP000020773"/>
    </source>
</evidence>
<dbReference type="SUPFAM" id="SSF81271">
    <property type="entry name" value="TGS-like"/>
    <property type="match status" value="1"/>
</dbReference>
<dbReference type="PIRSF" id="PIRSF006641">
    <property type="entry name" value="CHP00092"/>
    <property type="match status" value="1"/>
</dbReference>
<evidence type="ECO:0000313" key="10">
    <source>
        <dbReference type="EMBL" id="EXY88245.1"/>
    </source>
</evidence>
<dbReference type="PRINTS" id="PR00326">
    <property type="entry name" value="GTP1OBG"/>
</dbReference>
<dbReference type="InterPro" id="IPR012676">
    <property type="entry name" value="TGS-like"/>
</dbReference>
<dbReference type="InterPro" id="IPR004396">
    <property type="entry name" value="ATPase_YchF/OLA1"/>
</dbReference>
<dbReference type="GO" id="GO:0005737">
    <property type="term" value="C:cytoplasm"/>
    <property type="evidence" value="ECO:0007669"/>
    <property type="project" value="TreeGrafter"/>
</dbReference>
<dbReference type="InterPro" id="IPR006073">
    <property type="entry name" value="GTP-bd"/>
</dbReference>